<evidence type="ECO:0000313" key="2">
    <source>
        <dbReference type="Proteomes" id="UP000283644"/>
    </source>
</evidence>
<accession>A0A417Y602</accession>
<dbReference type="RefSeq" id="WP_118923975.1">
    <property type="nucleotide sequence ID" value="NZ_QXGH01000011.1"/>
</dbReference>
<comment type="caution">
    <text evidence="1">The sequence shown here is derived from an EMBL/GenBank/DDBJ whole genome shotgun (WGS) entry which is preliminary data.</text>
</comment>
<proteinExistence type="predicted"/>
<keyword evidence="2" id="KW-1185">Reference proteome</keyword>
<sequence length="163" mass="17193">MRTITVSQPGLTRSALDLTEAGASGGRFEFHGLLKRSVRLDLGDREVTFTTTGLLGHTIRIEDAEGVLGEFRQSGILGKGEAVVDGRRYRLKRRGVLSHRFVWLDGDDTEAVRVKLGGFLRTCGTVEVADGVAPSDAAALIGLGLIAARRTADGDSSGGAAVT</sequence>
<dbReference type="EMBL" id="QXGH01000011">
    <property type="protein sequence ID" value="RHW27997.1"/>
    <property type="molecule type" value="Genomic_DNA"/>
</dbReference>
<dbReference type="Proteomes" id="UP000283644">
    <property type="component" value="Unassembled WGS sequence"/>
</dbReference>
<gene>
    <name evidence="1" type="ORF">D0Z08_06880</name>
</gene>
<reference evidence="1 2" key="1">
    <citation type="submission" date="2018-09" db="EMBL/GenBank/DDBJ databases">
        <title>Genome sequencing of Nocardioides immobilis CCTCC AB 2017083 for comparison to Nocardioides silvaticus.</title>
        <authorList>
            <person name="Li C."/>
            <person name="Wang G."/>
        </authorList>
    </citation>
    <scope>NUCLEOTIDE SEQUENCE [LARGE SCALE GENOMIC DNA]</scope>
    <source>
        <strain evidence="1 2">CCTCC AB 2017083</strain>
    </source>
</reference>
<dbReference type="OrthoDB" id="9858300at2"/>
<evidence type="ECO:0000313" key="1">
    <source>
        <dbReference type="EMBL" id="RHW27997.1"/>
    </source>
</evidence>
<dbReference type="AlphaFoldDB" id="A0A417Y602"/>
<name>A0A417Y602_9ACTN</name>
<organism evidence="1 2">
    <name type="scientific">Nocardioides immobilis</name>
    <dbReference type="NCBI Taxonomy" id="2049295"/>
    <lineage>
        <taxon>Bacteria</taxon>
        <taxon>Bacillati</taxon>
        <taxon>Actinomycetota</taxon>
        <taxon>Actinomycetes</taxon>
        <taxon>Propionibacteriales</taxon>
        <taxon>Nocardioidaceae</taxon>
        <taxon>Nocardioides</taxon>
    </lineage>
</organism>
<protein>
    <submittedName>
        <fullName evidence="1">Uncharacterized protein</fullName>
    </submittedName>
</protein>